<feature type="chain" id="PRO_5041932925" evidence="3">
    <location>
        <begin position="26"/>
        <end position="407"/>
    </location>
</feature>
<reference evidence="4" key="2">
    <citation type="journal article" date="2023" name="BMC Genomics">
        <title>Pest status, molecular evolution, and epigenetic factors derived from the genome assembly of Frankliniella fusca, a thysanopteran phytovirus vector.</title>
        <authorList>
            <person name="Catto M.A."/>
            <person name="Labadie P.E."/>
            <person name="Jacobson A.L."/>
            <person name="Kennedy G.G."/>
            <person name="Srinivasan R."/>
            <person name="Hunt B.G."/>
        </authorList>
    </citation>
    <scope>NUCLEOTIDE SEQUENCE</scope>
    <source>
        <strain evidence="4">PL_HMW_Pooled</strain>
    </source>
</reference>
<dbReference type="SUPFAM" id="SSF50814">
    <property type="entry name" value="Lipocalins"/>
    <property type="match status" value="1"/>
</dbReference>
<organism evidence="4 5">
    <name type="scientific">Frankliniella fusca</name>
    <dbReference type="NCBI Taxonomy" id="407009"/>
    <lineage>
        <taxon>Eukaryota</taxon>
        <taxon>Metazoa</taxon>
        <taxon>Ecdysozoa</taxon>
        <taxon>Arthropoda</taxon>
        <taxon>Hexapoda</taxon>
        <taxon>Insecta</taxon>
        <taxon>Pterygota</taxon>
        <taxon>Neoptera</taxon>
        <taxon>Paraneoptera</taxon>
        <taxon>Thysanoptera</taxon>
        <taxon>Terebrantia</taxon>
        <taxon>Thripoidea</taxon>
        <taxon>Thripidae</taxon>
        <taxon>Frankliniella</taxon>
    </lineage>
</organism>
<dbReference type="GO" id="GO:0000302">
    <property type="term" value="P:response to reactive oxygen species"/>
    <property type="evidence" value="ECO:0007669"/>
    <property type="project" value="TreeGrafter"/>
</dbReference>
<keyword evidence="2" id="KW-0812">Transmembrane</keyword>
<proteinExistence type="predicted"/>
<keyword evidence="3" id="KW-0732">Signal</keyword>
<feature type="transmembrane region" description="Helical" evidence="2">
    <location>
        <begin position="321"/>
        <end position="344"/>
    </location>
</feature>
<feature type="compositionally biased region" description="Acidic residues" evidence="1">
    <location>
        <begin position="276"/>
        <end position="291"/>
    </location>
</feature>
<dbReference type="GO" id="GO:0006629">
    <property type="term" value="P:lipid metabolic process"/>
    <property type="evidence" value="ECO:0007669"/>
    <property type="project" value="TreeGrafter"/>
</dbReference>
<dbReference type="Proteomes" id="UP001219518">
    <property type="component" value="Unassembled WGS sequence"/>
</dbReference>
<evidence type="ECO:0000256" key="2">
    <source>
        <dbReference type="SAM" id="Phobius"/>
    </source>
</evidence>
<evidence type="ECO:0000256" key="3">
    <source>
        <dbReference type="SAM" id="SignalP"/>
    </source>
</evidence>
<dbReference type="InterPro" id="IPR012674">
    <property type="entry name" value="Calycin"/>
</dbReference>
<accession>A0AAE1H2I7</accession>
<comment type="caution">
    <text evidence="4">The sequence shown here is derived from an EMBL/GenBank/DDBJ whole genome shotgun (WGS) entry which is preliminary data.</text>
</comment>
<evidence type="ECO:0000313" key="4">
    <source>
        <dbReference type="EMBL" id="KAK3913344.1"/>
    </source>
</evidence>
<dbReference type="Gene3D" id="2.40.128.20">
    <property type="match status" value="1"/>
</dbReference>
<keyword evidence="2" id="KW-1133">Transmembrane helix</keyword>
<sequence>MGRAPAPRVGLLLLLVSLAALAVRAQITEPGICPFSTPLADWDVEQFVAEPWYELKAFALPGLHDASPDCTRWHFTASPDGRGLHARLAYRAPREQGGDEAVVRAFAQYTVSERQPRFNMTFHDLQGGASRSVMMKLVASDYDDFALLWGCSEPNLFEREVVSWVLSRKPFLSEEAERALRALYRAHDIRAEKFVETDQADQTCGAPMAAVTPEDRMHTDDGQPGSVFAPYRADLIGNLDAAGLGDVLPQLQQEQPLQQQSSRSERSGSDTAAADSVDEAADVADEDDGGEAEASAPGSRSVSWSYVGATWPDGLLGTQGVLVAVLLVVAVVSLIASLLTFRALQRRLQRQRGLAKPVLPVHRQDVVVATLGGGVDYSRFGGGLGQGLVQTRKHYGADASASAAPRA</sequence>
<name>A0AAE1H2I7_9NEOP</name>
<feature type="signal peptide" evidence="3">
    <location>
        <begin position="1"/>
        <end position="25"/>
    </location>
</feature>
<dbReference type="GO" id="GO:0005737">
    <property type="term" value="C:cytoplasm"/>
    <property type="evidence" value="ECO:0007669"/>
    <property type="project" value="TreeGrafter"/>
</dbReference>
<evidence type="ECO:0000313" key="5">
    <source>
        <dbReference type="Proteomes" id="UP001219518"/>
    </source>
</evidence>
<gene>
    <name evidence="4" type="ORF">KUF71_022798</name>
</gene>
<protein>
    <submittedName>
        <fullName evidence="4">Lopap</fullName>
    </submittedName>
</protein>
<dbReference type="PANTHER" id="PTHR10612">
    <property type="entry name" value="APOLIPOPROTEIN D"/>
    <property type="match status" value="1"/>
</dbReference>
<dbReference type="PANTHER" id="PTHR10612:SF34">
    <property type="entry name" value="APOLIPOPROTEIN D"/>
    <property type="match status" value="1"/>
</dbReference>
<keyword evidence="5" id="KW-1185">Reference proteome</keyword>
<reference evidence="4" key="1">
    <citation type="submission" date="2021-07" db="EMBL/GenBank/DDBJ databases">
        <authorList>
            <person name="Catto M.A."/>
            <person name="Jacobson A."/>
            <person name="Kennedy G."/>
            <person name="Labadie P."/>
            <person name="Hunt B.G."/>
            <person name="Srinivasan R."/>
        </authorList>
    </citation>
    <scope>NUCLEOTIDE SEQUENCE</scope>
    <source>
        <strain evidence="4">PL_HMW_Pooled</strain>
        <tissue evidence="4">Head</tissue>
    </source>
</reference>
<keyword evidence="2" id="KW-0472">Membrane</keyword>
<evidence type="ECO:0000256" key="1">
    <source>
        <dbReference type="SAM" id="MobiDB-lite"/>
    </source>
</evidence>
<dbReference type="EMBL" id="JAHWGI010000318">
    <property type="protein sequence ID" value="KAK3913344.1"/>
    <property type="molecule type" value="Genomic_DNA"/>
</dbReference>
<feature type="region of interest" description="Disordered" evidence="1">
    <location>
        <begin position="254"/>
        <end position="299"/>
    </location>
</feature>
<dbReference type="AlphaFoldDB" id="A0AAE1H2I7"/>